<feature type="domain" description="FYVE-type" evidence="9">
    <location>
        <begin position="726"/>
        <end position="797"/>
    </location>
</feature>
<keyword evidence="4" id="KW-0862">Zinc</keyword>
<evidence type="ECO:0000256" key="3">
    <source>
        <dbReference type="ARBA" id="ARBA00022771"/>
    </source>
</evidence>
<dbReference type="Pfam" id="PF13637">
    <property type="entry name" value="Ank_4"/>
    <property type="match status" value="1"/>
</dbReference>
<gene>
    <name evidence="10" type="ORF">GALMADRAFT_55444</name>
</gene>
<name>A0A067TX46_GALM3</name>
<dbReference type="InterPro" id="IPR036770">
    <property type="entry name" value="Ankyrin_rpt-contain_sf"/>
</dbReference>
<evidence type="ECO:0000256" key="1">
    <source>
        <dbReference type="ARBA" id="ARBA00022723"/>
    </source>
</evidence>
<evidence type="ECO:0000256" key="7">
    <source>
        <dbReference type="PROSITE-ProRule" id="PRU00091"/>
    </source>
</evidence>
<dbReference type="PROSITE" id="PS50088">
    <property type="entry name" value="ANK_REPEAT"/>
    <property type="match status" value="3"/>
</dbReference>
<feature type="compositionally biased region" description="Polar residues" evidence="8">
    <location>
        <begin position="652"/>
        <end position="672"/>
    </location>
</feature>
<dbReference type="SMART" id="SM00248">
    <property type="entry name" value="ANK"/>
    <property type="match status" value="5"/>
</dbReference>
<dbReference type="CDD" id="cd16489">
    <property type="entry name" value="mRING-CH-C4HC2H_ZNRF"/>
    <property type="match status" value="1"/>
</dbReference>
<dbReference type="InterPro" id="IPR011011">
    <property type="entry name" value="Znf_FYVE_PHD"/>
</dbReference>
<reference evidence="11" key="1">
    <citation type="journal article" date="2014" name="Proc. Natl. Acad. Sci. U.S.A.">
        <title>Extensive sampling of basidiomycete genomes demonstrates inadequacy of the white-rot/brown-rot paradigm for wood decay fungi.</title>
        <authorList>
            <person name="Riley R."/>
            <person name="Salamov A.A."/>
            <person name="Brown D.W."/>
            <person name="Nagy L.G."/>
            <person name="Floudas D."/>
            <person name="Held B.W."/>
            <person name="Levasseur A."/>
            <person name="Lombard V."/>
            <person name="Morin E."/>
            <person name="Otillar R."/>
            <person name="Lindquist E.A."/>
            <person name="Sun H."/>
            <person name="LaButti K.M."/>
            <person name="Schmutz J."/>
            <person name="Jabbour D."/>
            <person name="Luo H."/>
            <person name="Baker S.E."/>
            <person name="Pisabarro A.G."/>
            <person name="Walton J.D."/>
            <person name="Blanchette R.A."/>
            <person name="Henrissat B."/>
            <person name="Martin F."/>
            <person name="Cullen D."/>
            <person name="Hibbett D.S."/>
            <person name="Grigoriev I.V."/>
        </authorList>
    </citation>
    <scope>NUCLEOTIDE SEQUENCE [LARGE SCALE GENOMIC DNA]</scope>
    <source>
        <strain evidence="11">CBS 339.88</strain>
    </source>
</reference>
<dbReference type="InterPro" id="IPR013083">
    <property type="entry name" value="Znf_RING/FYVE/PHD"/>
</dbReference>
<evidence type="ECO:0000256" key="4">
    <source>
        <dbReference type="ARBA" id="ARBA00022833"/>
    </source>
</evidence>
<dbReference type="GO" id="GO:0008270">
    <property type="term" value="F:zinc ion binding"/>
    <property type="evidence" value="ECO:0007669"/>
    <property type="project" value="UniProtKB-KW"/>
</dbReference>
<dbReference type="PROSITE" id="PS50178">
    <property type="entry name" value="ZF_FYVE"/>
    <property type="match status" value="1"/>
</dbReference>
<feature type="compositionally biased region" description="Acidic residues" evidence="8">
    <location>
        <begin position="633"/>
        <end position="646"/>
    </location>
</feature>
<dbReference type="InterPro" id="IPR000306">
    <property type="entry name" value="Znf_FYVE"/>
</dbReference>
<dbReference type="AlphaFoldDB" id="A0A067TX46"/>
<feature type="compositionally biased region" description="Basic and acidic residues" evidence="8">
    <location>
        <begin position="14"/>
        <end position="30"/>
    </location>
</feature>
<dbReference type="SUPFAM" id="SSF57903">
    <property type="entry name" value="FYVE/PHD zinc finger"/>
    <property type="match status" value="1"/>
</dbReference>
<dbReference type="PANTHER" id="PTHR24171">
    <property type="entry name" value="ANKYRIN REPEAT DOMAIN-CONTAINING PROTEIN 39-RELATED"/>
    <property type="match status" value="1"/>
</dbReference>
<keyword evidence="11" id="KW-1185">Reference proteome</keyword>
<evidence type="ECO:0000256" key="8">
    <source>
        <dbReference type="SAM" id="MobiDB-lite"/>
    </source>
</evidence>
<keyword evidence="5 6" id="KW-0040">ANK repeat</keyword>
<evidence type="ECO:0000313" key="11">
    <source>
        <dbReference type="Proteomes" id="UP000027222"/>
    </source>
</evidence>
<evidence type="ECO:0000313" key="10">
    <source>
        <dbReference type="EMBL" id="KDR83593.1"/>
    </source>
</evidence>
<accession>A0A067TX46</accession>
<feature type="region of interest" description="Disordered" evidence="8">
    <location>
        <begin position="9"/>
        <end position="38"/>
    </location>
</feature>
<dbReference type="Pfam" id="PF12796">
    <property type="entry name" value="Ank_2"/>
    <property type="match status" value="1"/>
</dbReference>
<dbReference type="HOGENOM" id="CLU_006668_0_0_1"/>
<dbReference type="CDD" id="cd00065">
    <property type="entry name" value="FYVE_like_SF"/>
    <property type="match status" value="1"/>
</dbReference>
<dbReference type="InterPro" id="IPR017455">
    <property type="entry name" value="Znf_FYVE-rel"/>
</dbReference>
<feature type="repeat" description="ANK" evidence="6">
    <location>
        <begin position="230"/>
        <end position="263"/>
    </location>
</feature>
<dbReference type="InterPro" id="IPR002110">
    <property type="entry name" value="Ankyrin_rpt"/>
</dbReference>
<evidence type="ECO:0000259" key="9">
    <source>
        <dbReference type="PROSITE" id="PS50178"/>
    </source>
</evidence>
<dbReference type="STRING" id="685588.A0A067TX46"/>
<feature type="region of interest" description="Disordered" evidence="8">
    <location>
        <begin position="633"/>
        <end position="699"/>
    </location>
</feature>
<evidence type="ECO:0000256" key="2">
    <source>
        <dbReference type="ARBA" id="ARBA00022737"/>
    </source>
</evidence>
<dbReference type="OrthoDB" id="10057496at2759"/>
<protein>
    <recommendedName>
        <fullName evidence="9">FYVE-type domain-containing protein</fullName>
    </recommendedName>
</protein>
<keyword evidence="2" id="KW-0677">Repeat</keyword>
<dbReference type="PANTHER" id="PTHR24171:SF10">
    <property type="entry name" value="ANKYRIN REPEAT DOMAIN-CONTAINING PROTEIN 29-LIKE"/>
    <property type="match status" value="1"/>
</dbReference>
<dbReference type="SMART" id="SM00064">
    <property type="entry name" value="FYVE"/>
    <property type="match status" value="1"/>
</dbReference>
<dbReference type="Pfam" id="PF13857">
    <property type="entry name" value="Ank_5"/>
    <property type="match status" value="1"/>
</dbReference>
<sequence>MSSSVVGALGHSQKWSDHTNENQSHVHNDSDYDSADDEHFVYPSNVEHTVEPPSFRQVHPSQAQLEALYAAASSGDLQLLKKLFKNALETGEVEPFSLANDASTRTGFTALHAAASRGYYDIAVWCYIPSHDPSTDSWTIVIEECGAMPDLEDREGETALHKAALNGHMPVVSYLLPDKADVHARDADGWTALHNACSKGYLDIVRWLCENGGAISVVDGVRGLDARSKDGWTPLMNAASKGHLPVVLYLLTKQAANPLIRNKWGETAFDAAAAVFEVWICEILQQAEAERWRGTTTPYNPLLVHTTLPVILYENQRLDTRLKTVAVSGGRPKFSASGLGRQRRRSPFELKLPQPDEETGAKVLPAWRSGVQLPLREAPWFLPRPATVDHPAPEGVERSHFWLSDWTLDVTHPAVDAEEGWQYAQSFDDPDEKWTAEMPSQLERIMSSNSIVSAGFVGPSRGNSLSSTGPGRPHPTWVRRRRWVRIMRRRLDIPPLAFLEPDGAMYHLDFDGSLIPYVEDHQFNLLDPGEGRELGVMSSTFLSSAQDYVARARYLVGNQSQDNDMNGTTMSAVEVRRAIAKVERATMELRQGILRDEDPERKIQAEVLLNAYSRDLERRRLSAGAQGLLISEYDGDLDEDDNGSSDDEFHYPQSSVTETPRPASRSSASTDYFSRPGTSRVPADLTPQLTQAPDFRVPTHEAPQKVLTPRWTSPTPHQLHAQWERDEAASQCRDCQRRFNFLNRRHCRKCGRIFCDRCSSYRAILDPADVVHDPMLSEVTSPAASHRVCQSCFEESTSTVPNRLNSTSTMERIVVDQERLTIPGSLTRRQSSSQLSDLADCPVCNQNLDEVGDAQAQEIHVKGCLEGNPGTPQSGIPQAAKYLVYRLPAESALLGVECVICLEEFVKGSTVARLSCFCSFHSGKFYSASMKQVLIILVACLSSWLQRGKSCPVHAR</sequence>
<evidence type="ECO:0000256" key="5">
    <source>
        <dbReference type="ARBA" id="ARBA00023043"/>
    </source>
</evidence>
<feature type="repeat" description="ANK" evidence="6">
    <location>
        <begin position="188"/>
        <end position="220"/>
    </location>
</feature>
<dbReference type="Gene3D" id="1.25.40.20">
    <property type="entry name" value="Ankyrin repeat-containing domain"/>
    <property type="match status" value="2"/>
</dbReference>
<dbReference type="EMBL" id="KL142368">
    <property type="protein sequence ID" value="KDR83593.1"/>
    <property type="molecule type" value="Genomic_DNA"/>
</dbReference>
<dbReference type="SUPFAM" id="SSF48403">
    <property type="entry name" value="Ankyrin repeat"/>
    <property type="match status" value="1"/>
</dbReference>
<organism evidence="10 11">
    <name type="scientific">Galerina marginata (strain CBS 339.88)</name>
    <dbReference type="NCBI Taxonomy" id="685588"/>
    <lineage>
        <taxon>Eukaryota</taxon>
        <taxon>Fungi</taxon>
        <taxon>Dikarya</taxon>
        <taxon>Basidiomycota</taxon>
        <taxon>Agaricomycotina</taxon>
        <taxon>Agaricomycetes</taxon>
        <taxon>Agaricomycetidae</taxon>
        <taxon>Agaricales</taxon>
        <taxon>Agaricineae</taxon>
        <taxon>Strophariaceae</taxon>
        <taxon>Galerina</taxon>
    </lineage>
</organism>
<keyword evidence="1" id="KW-0479">Metal-binding</keyword>
<dbReference type="PROSITE" id="PS50297">
    <property type="entry name" value="ANK_REP_REGION"/>
    <property type="match status" value="3"/>
</dbReference>
<proteinExistence type="predicted"/>
<evidence type="ECO:0000256" key="6">
    <source>
        <dbReference type="PROSITE-ProRule" id="PRU00023"/>
    </source>
</evidence>
<keyword evidence="3 7" id="KW-0863">Zinc-finger</keyword>
<dbReference type="Gene3D" id="3.30.40.10">
    <property type="entry name" value="Zinc/RING finger domain, C3HC4 (zinc finger)"/>
    <property type="match status" value="2"/>
</dbReference>
<dbReference type="Pfam" id="PF01363">
    <property type="entry name" value="FYVE"/>
    <property type="match status" value="1"/>
</dbReference>
<feature type="repeat" description="ANK" evidence="6">
    <location>
        <begin position="155"/>
        <end position="187"/>
    </location>
</feature>
<dbReference type="Proteomes" id="UP000027222">
    <property type="component" value="Unassembled WGS sequence"/>
</dbReference>